<organism evidence="2 3">
    <name type="scientific">Paenibacillus athensensis</name>
    <dbReference type="NCBI Taxonomy" id="1967502"/>
    <lineage>
        <taxon>Bacteria</taxon>
        <taxon>Bacillati</taxon>
        <taxon>Bacillota</taxon>
        <taxon>Bacilli</taxon>
        <taxon>Bacillales</taxon>
        <taxon>Paenibacillaceae</taxon>
        <taxon>Paenibacillus</taxon>
    </lineage>
</organism>
<dbReference type="Pfam" id="PF13508">
    <property type="entry name" value="Acetyltransf_7"/>
    <property type="match status" value="1"/>
</dbReference>
<dbReference type="PANTHER" id="PTHR43233">
    <property type="entry name" value="FAMILY N-ACETYLTRANSFERASE, PUTATIVE (AFU_ORTHOLOGUE AFUA_6G03350)-RELATED"/>
    <property type="match status" value="1"/>
</dbReference>
<dbReference type="InterPro" id="IPR000182">
    <property type="entry name" value="GNAT_dom"/>
</dbReference>
<dbReference type="InterPro" id="IPR016181">
    <property type="entry name" value="Acyl_CoA_acyltransferase"/>
</dbReference>
<dbReference type="Gene3D" id="3.40.630.30">
    <property type="match status" value="1"/>
</dbReference>
<proteinExistence type="predicted"/>
<dbReference type="Proteomes" id="UP000298246">
    <property type="component" value="Unassembled WGS sequence"/>
</dbReference>
<sequence>MGSRAVVEAQYRDDRGTVVISSDRGRVDGEFVFAYMHEHMYWAKSLTLEAFRRALQYSALVFGVYADGKQIGFARVISDCATFAYLTDVFIVAEHRGRGLSKQLLTSIVAHPQLQGLRRFVLVTEDAEGLYAKFGFTRMADADHWMQIFRE</sequence>
<dbReference type="PROSITE" id="PS51186">
    <property type="entry name" value="GNAT"/>
    <property type="match status" value="1"/>
</dbReference>
<keyword evidence="3" id="KW-1185">Reference proteome</keyword>
<feature type="domain" description="N-acetyltransferase" evidence="1">
    <location>
        <begin position="18"/>
        <end position="151"/>
    </location>
</feature>
<dbReference type="PANTHER" id="PTHR43233:SF1">
    <property type="entry name" value="FAMILY N-ACETYLTRANSFERASE, PUTATIVE (AFU_ORTHOLOGUE AFUA_6G03350)-RELATED"/>
    <property type="match status" value="1"/>
</dbReference>
<gene>
    <name evidence="2" type="ORF">B5M42_06570</name>
</gene>
<evidence type="ECO:0000313" key="2">
    <source>
        <dbReference type="EMBL" id="TFE89859.1"/>
    </source>
</evidence>
<dbReference type="SUPFAM" id="SSF55729">
    <property type="entry name" value="Acyl-CoA N-acyltransferases (Nat)"/>
    <property type="match status" value="1"/>
</dbReference>
<dbReference type="InterPro" id="IPR053144">
    <property type="entry name" value="Acetyltransferase_Butenolide"/>
</dbReference>
<accession>A0A4Y8Q7S8</accession>
<reference evidence="2 3" key="1">
    <citation type="submission" date="2017-03" db="EMBL/GenBank/DDBJ databases">
        <title>Isolation of Levoglucosan Utilizing Bacteria.</title>
        <authorList>
            <person name="Arya A.S."/>
        </authorList>
    </citation>
    <scope>NUCLEOTIDE SEQUENCE [LARGE SCALE GENOMIC DNA]</scope>
    <source>
        <strain evidence="2 3">MEC069</strain>
    </source>
</reference>
<dbReference type="CDD" id="cd04301">
    <property type="entry name" value="NAT_SF"/>
    <property type="match status" value="1"/>
</dbReference>
<dbReference type="AlphaFoldDB" id="A0A4Y8Q7S8"/>
<dbReference type="EMBL" id="MYFO01000006">
    <property type="protein sequence ID" value="TFE89859.1"/>
    <property type="molecule type" value="Genomic_DNA"/>
</dbReference>
<protein>
    <recommendedName>
        <fullName evidence="1">N-acetyltransferase domain-containing protein</fullName>
    </recommendedName>
</protein>
<dbReference type="GO" id="GO:0016747">
    <property type="term" value="F:acyltransferase activity, transferring groups other than amino-acyl groups"/>
    <property type="evidence" value="ECO:0007669"/>
    <property type="project" value="InterPro"/>
</dbReference>
<evidence type="ECO:0000313" key="3">
    <source>
        <dbReference type="Proteomes" id="UP000298246"/>
    </source>
</evidence>
<evidence type="ECO:0000259" key="1">
    <source>
        <dbReference type="PROSITE" id="PS51186"/>
    </source>
</evidence>
<name>A0A4Y8Q7S8_9BACL</name>
<comment type="caution">
    <text evidence="2">The sequence shown here is derived from an EMBL/GenBank/DDBJ whole genome shotgun (WGS) entry which is preliminary data.</text>
</comment>
<dbReference type="OrthoDB" id="3216107at2"/>